<gene>
    <name evidence="4" type="primary">Aste57867_10074</name>
    <name evidence="3" type="ORF">As57867_010035</name>
    <name evidence="4" type="ORF">ASTE57867_10074</name>
</gene>
<dbReference type="PROSITE" id="PS50006">
    <property type="entry name" value="FHA_DOMAIN"/>
    <property type="match status" value="1"/>
</dbReference>
<proteinExistence type="predicted"/>
<reference evidence="4 5" key="1">
    <citation type="submission" date="2019-03" db="EMBL/GenBank/DDBJ databases">
        <authorList>
            <person name="Gaulin E."/>
            <person name="Dumas B."/>
        </authorList>
    </citation>
    <scope>NUCLEOTIDE SEQUENCE [LARGE SCALE GENOMIC DNA]</scope>
    <source>
        <strain evidence="4">CBS 568.67</strain>
    </source>
</reference>
<feature type="compositionally biased region" description="Polar residues" evidence="1">
    <location>
        <begin position="11"/>
        <end position="22"/>
    </location>
</feature>
<dbReference type="OrthoDB" id="687730at2759"/>
<feature type="compositionally biased region" description="Basic residues" evidence="1">
    <location>
        <begin position="1"/>
        <end position="10"/>
    </location>
</feature>
<evidence type="ECO:0000313" key="4">
    <source>
        <dbReference type="EMBL" id="VFT86950.1"/>
    </source>
</evidence>
<feature type="region of interest" description="Disordered" evidence="1">
    <location>
        <begin position="1"/>
        <end position="56"/>
    </location>
</feature>
<name>A0A485KPW2_9STRA</name>
<accession>A0A485KPW2</accession>
<sequence>MVRGSKRKNPGTRQSSAASSKRGSAMLTDVTDASDGEGDVIVIDEEPATPGKGKTQTVIEFLENERDEAIKKIQENGAKAIEQFRAEAAQAKERLLASLNETREELVQDEEPIPSEPPQASRVPSSSVDDKEPITQPPSPPQAAQTSRRKAPVPAVIADVPPRRSYGEQKTIYIACTSGVYKGQKFTLILSSDANRLCHIGRSSGKKYKAPHGLSLPKDPEISTTHAEIRWSEKDDNIYITDQNSTNGTKINGRNLKPRIAVRLDFSKPIRATLGSSDLTLTL</sequence>
<dbReference type="SMART" id="SM00240">
    <property type="entry name" value="FHA"/>
    <property type="match status" value="1"/>
</dbReference>
<reference evidence="3" key="2">
    <citation type="submission" date="2019-06" db="EMBL/GenBank/DDBJ databases">
        <title>Genomics analysis of Aphanomyces spp. identifies a new class of oomycete effector associated with host adaptation.</title>
        <authorList>
            <person name="Gaulin E."/>
        </authorList>
    </citation>
    <scope>NUCLEOTIDE SEQUENCE</scope>
    <source>
        <strain evidence="3">CBS 578.67</strain>
    </source>
</reference>
<organism evidence="4 5">
    <name type="scientific">Aphanomyces stellatus</name>
    <dbReference type="NCBI Taxonomy" id="120398"/>
    <lineage>
        <taxon>Eukaryota</taxon>
        <taxon>Sar</taxon>
        <taxon>Stramenopiles</taxon>
        <taxon>Oomycota</taxon>
        <taxon>Saprolegniomycetes</taxon>
        <taxon>Saprolegniales</taxon>
        <taxon>Verrucalvaceae</taxon>
        <taxon>Aphanomyces</taxon>
    </lineage>
</organism>
<feature type="region of interest" description="Disordered" evidence="1">
    <location>
        <begin position="104"/>
        <end position="156"/>
    </location>
</feature>
<dbReference type="InterPro" id="IPR000253">
    <property type="entry name" value="FHA_dom"/>
</dbReference>
<dbReference type="Proteomes" id="UP000332933">
    <property type="component" value="Unassembled WGS sequence"/>
</dbReference>
<keyword evidence="5" id="KW-1185">Reference proteome</keyword>
<evidence type="ECO:0000256" key="1">
    <source>
        <dbReference type="SAM" id="MobiDB-lite"/>
    </source>
</evidence>
<dbReference type="AlphaFoldDB" id="A0A485KPW2"/>
<feature type="compositionally biased region" description="Acidic residues" evidence="1">
    <location>
        <begin position="32"/>
        <end position="47"/>
    </location>
</feature>
<feature type="domain" description="FHA" evidence="2">
    <location>
        <begin position="198"/>
        <end position="256"/>
    </location>
</feature>
<dbReference type="EMBL" id="VJMH01005183">
    <property type="protein sequence ID" value="KAF0699358.1"/>
    <property type="molecule type" value="Genomic_DNA"/>
</dbReference>
<dbReference type="EMBL" id="CAADRA010005204">
    <property type="protein sequence ID" value="VFT86950.1"/>
    <property type="molecule type" value="Genomic_DNA"/>
</dbReference>
<protein>
    <submittedName>
        <fullName evidence="4">Aste57867_10074 protein</fullName>
    </submittedName>
</protein>
<dbReference type="Pfam" id="PF00498">
    <property type="entry name" value="FHA"/>
    <property type="match status" value="1"/>
</dbReference>
<dbReference type="InterPro" id="IPR008984">
    <property type="entry name" value="SMAD_FHA_dom_sf"/>
</dbReference>
<evidence type="ECO:0000259" key="2">
    <source>
        <dbReference type="PROSITE" id="PS50006"/>
    </source>
</evidence>
<evidence type="ECO:0000313" key="5">
    <source>
        <dbReference type="Proteomes" id="UP000332933"/>
    </source>
</evidence>
<feature type="compositionally biased region" description="Low complexity" evidence="1">
    <location>
        <begin position="142"/>
        <end position="156"/>
    </location>
</feature>
<dbReference type="Gene3D" id="2.60.200.20">
    <property type="match status" value="1"/>
</dbReference>
<evidence type="ECO:0000313" key="3">
    <source>
        <dbReference type="EMBL" id="KAF0699358.1"/>
    </source>
</evidence>
<dbReference type="SUPFAM" id="SSF49879">
    <property type="entry name" value="SMAD/FHA domain"/>
    <property type="match status" value="1"/>
</dbReference>